<dbReference type="Proteomes" id="UP000031408">
    <property type="component" value="Unassembled WGS sequence"/>
</dbReference>
<comment type="subcellular location">
    <subcellularLocation>
        <location evidence="1">Cell outer membrane</location>
        <topology evidence="1">Multi-pass membrane protein</topology>
    </subcellularLocation>
</comment>
<evidence type="ECO:0000256" key="6">
    <source>
        <dbReference type="ARBA" id="ARBA00023136"/>
    </source>
</evidence>
<dbReference type="InterPro" id="IPR012910">
    <property type="entry name" value="Plug_dom"/>
</dbReference>
<comment type="caution">
    <text evidence="12">The sequence shown here is derived from an EMBL/GenBank/DDBJ whole genome shotgun (WGS) entry which is preliminary data.</text>
</comment>
<dbReference type="Gene3D" id="2.170.130.10">
    <property type="entry name" value="TonB-dependent receptor, plug domain"/>
    <property type="match status" value="1"/>
</dbReference>
<evidence type="ECO:0000256" key="9">
    <source>
        <dbReference type="SAM" id="SignalP"/>
    </source>
</evidence>
<dbReference type="GO" id="GO:0009279">
    <property type="term" value="C:cell outer membrane"/>
    <property type="evidence" value="ECO:0007669"/>
    <property type="project" value="UniProtKB-SubCell"/>
</dbReference>
<keyword evidence="4" id="KW-0812">Transmembrane</keyword>
<dbReference type="PANTHER" id="PTHR30069:SF40">
    <property type="entry name" value="TONB-DEPENDENT RECEPTOR NMB0964-RELATED"/>
    <property type="match status" value="1"/>
</dbReference>
<dbReference type="Gene3D" id="2.40.170.20">
    <property type="entry name" value="TonB-dependent receptor, beta-barrel domain"/>
    <property type="match status" value="1"/>
</dbReference>
<dbReference type="InterPro" id="IPR039426">
    <property type="entry name" value="TonB-dep_rcpt-like"/>
</dbReference>
<sequence>MKIACAIVLACSWLQSSAHQQTGDTLVIPEPLTFDTVYIRALNGKSGNIPFSLSELNLTVAGRNPRTQLMQQLSLLPSVSAISAGGGINKPIIRGLSFNQVTLSAMGTRMDNQSWDDRHDIGIPAAGNTDIQVINGPASVLYGPGTMGGALVFHEKAPAAGEKTNGYVNTGIFSNSIGVNLDAGLRGAGKEHYFSVNTGLQSHTNYLQGGSKVDGERPMAFNSKFTNAAFKGMAGIRKKKRTHQVNYSYYKQLLGIIEDENLEAINNPGKKAERDYEMEAPYQDVQTHVISLENRFEAGRSFITFNAAYQFNKRKEFEPAGTGPKSKFLAVALDLQTVTADLQWQSNPQKKAGVILGAQAFGQHNENFGNWVLVPDARIQTVGAYGLFHWNPGKFNLLAGARLDGHHVQTYVTDIPQPDTFNASFPEPAQAVSRRFIPFSFNLGAVYHLTDPLSVKANLATGYASPNYAQLTSFGRHEGTYRFEIGDNNLDMSQNLEADLGLAYRKNNVKAELRAYSNRIDNYIFLAPTSDSVKDLKVYQWSQHDATINGIEFEFSVRPDFLKQVEWFANAGALRGELRDDNGSLPYIPATKLITGITYHAGNEKWRDFYSTFQFSAYGSQDDVAAFESSTAGYCLTDLYFGVQPPMGKGHRWQLVLFCNNLFNKKYYSHTSLIKSIGVSEPGRNAGLQVGYKF</sequence>
<accession>A0A0C1IJT2</accession>
<feature type="chain" id="PRO_5002147268" description="TonB-dependent receptor" evidence="9">
    <location>
        <begin position="21"/>
        <end position="694"/>
    </location>
</feature>
<evidence type="ECO:0000256" key="5">
    <source>
        <dbReference type="ARBA" id="ARBA00023077"/>
    </source>
</evidence>
<evidence type="ECO:0000259" key="11">
    <source>
        <dbReference type="Pfam" id="PF07715"/>
    </source>
</evidence>
<name>A0A0C1IJT2_9BACT</name>
<reference evidence="12 13" key="1">
    <citation type="submission" date="2014-11" db="EMBL/GenBank/DDBJ databases">
        <title>Genome sequence of Flavihumibacter solisilvae 3-3.</title>
        <authorList>
            <person name="Zhou G."/>
            <person name="Li M."/>
            <person name="Wang G."/>
        </authorList>
    </citation>
    <scope>NUCLEOTIDE SEQUENCE [LARGE SCALE GENOMIC DNA]</scope>
    <source>
        <strain evidence="12 13">3-3</strain>
    </source>
</reference>
<evidence type="ECO:0000256" key="1">
    <source>
        <dbReference type="ARBA" id="ARBA00004571"/>
    </source>
</evidence>
<keyword evidence="9" id="KW-0732">Signal</keyword>
<evidence type="ECO:0000313" key="13">
    <source>
        <dbReference type="Proteomes" id="UP000031408"/>
    </source>
</evidence>
<dbReference type="STRING" id="1349421.OI18_22630"/>
<comment type="similarity">
    <text evidence="8">Belongs to the TonB-dependent receptor family.</text>
</comment>
<organism evidence="12 13">
    <name type="scientific">Flavihumibacter solisilvae</name>
    <dbReference type="NCBI Taxonomy" id="1349421"/>
    <lineage>
        <taxon>Bacteria</taxon>
        <taxon>Pseudomonadati</taxon>
        <taxon>Bacteroidota</taxon>
        <taxon>Chitinophagia</taxon>
        <taxon>Chitinophagales</taxon>
        <taxon>Chitinophagaceae</taxon>
        <taxon>Flavihumibacter</taxon>
    </lineage>
</organism>
<dbReference type="GO" id="GO:0044718">
    <property type="term" value="P:siderophore transmembrane transport"/>
    <property type="evidence" value="ECO:0007669"/>
    <property type="project" value="TreeGrafter"/>
</dbReference>
<keyword evidence="6 8" id="KW-0472">Membrane</keyword>
<feature type="domain" description="TonB-dependent receptor-like beta-barrel" evidence="10">
    <location>
        <begin position="261"/>
        <end position="662"/>
    </location>
</feature>
<dbReference type="RefSeq" id="WP_039144369.1">
    <property type="nucleotide sequence ID" value="NZ_JSVC01000045.1"/>
</dbReference>
<dbReference type="EMBL" id="JSVC01000045">
    <property type="protein sequence ID" value="KIC90699.1"/>
    <property type="molecule type" value="Genomic_DNA"/>
</dbReference>
<evidence type="ECO:0000259" key="10">
    <source>
        <dbReference type="Pfam" id="PF00593"/>
    </source>
</evidence>
<dbReference type="SUPFAM" id="SSF56935">
    <property type="entry name" value="Porins"/>
    <property type="match status" value="1"/>
</dbReference>
<feature type="domain" description="TonB-dependent receptor plug" evidence="11">
    <location>
        <begin position="50"/>
        <end position="150"/>
    </location>
</feature>
<dbReference type="Pfam" id="PF07715">
    <property type="entry name" value="Plug"/>
    <property type="match status" value="1"/>
</dbReference>
<dbReference type="OrthoDB" id="9758472at2"/>
<keyword evidence="2" id="KW-0813">Transport</keyword>
<keyword evidence="7" id="KW-0998">Cell outer membrane</keyword>
<keyword evidence="13" id="KW-1185">Reference proteome</keyword>
<dbReference type="InterPro" id="IPR036942">
    <property type="entry name" value="Beta-barrel_TonB_sf"/>
</dbReference>
<evidence type="ECO:0000256" key="4">
    <source>
        <dbReference type="ARBA" id="ARBA00022692"/>
    </source>
</evidence>
<evidence type="ECO:0000256" key="8">
    <source>
        <dbReference type="RuleBase" id="RU003357"/>
    </source>
</evidence>
<dbReference type="InterPro" id="IPR037066">
    <property type="entry name" value="Plug_dom_sf"/>
</dbReference>
<evidence type="ECO:0000256" key="2">
    <source>
        <dbReference type="ARBA" id="ARBA00022448"/>
    </source>
</evidence>
<evidence type="ECO:0000313" key="12">
    <source>
        <dbReference type="EMBL" id="KIC90699.1"/>
    </source>
</evidence>
<evidence type="ECO:0000256" key="7">
    <source>
        <dbReference type="ARBA" id="ARBA00023237"/>
    </source>
</evidence>
<dbReference type="AlphaFoldDB" id="A0A0C1IJT2"/>
<keyword evidence="5 8" id="KW-0798">TonB box</keyword>
<gene>
    <name evidence="12" type="ORF">OI18_22630</name>
</gene>
<evidence type="ECO:0008006" key="14">
    <source>
        <dbReference type="Google" id="ProtNLM"/>
    </source>
</evidence>
<dbReference type="PANTHER" id="PTHR30069">
    <property type="entry name" value="TONB-DEPENDENT OUTER MEMBRANE RECEPTOR"/>
    <property type="match status" value="1"/>
</dbReference>
<proteinExistence type="inferred from homology"/>
<dbReference type="InterPro" id="IPR000531">
    <property type="entry name" value="Beta-barrel_TonB"/>
</dbReference>
<protein>
    <recommendedName>
        <fullName evidence="14">TonB-dependent receptor</fullName>
    </recommendedName>
</protein>
<dbReference type="Pfam" id="PF00593">
    <property type="entry name" value="TonB_dep_Rec_b-barrel"/>
    <property type="match status" value="1"/>
</dbReference>
<dbReference type="GO" id="GO:0015344">
    <property type="term" value="F:siderophore uptake transmembrane transporter activity"/>
    <property type="evidence" value="ECO:0007669"/>
    <property type="project" value="TreeGrafter"/>
</dbReference>
<keyword evidence="3" id="KW-1134">Transmembrane beta strand</keyword>
<evidence type="ECO:0000256" key="3">
    <source>
        <dbReference type="ARBA" id="ARBA00022452"/>
    </source>
</evidence>
<feature type="signal peptide" evidence="9">
    <location>
        <begin position="1"/>
        <end position="20"/>
    </location>
</feature>